<sequence length="500" mass="49863">MILAPAAAYITAAPASATTTNDIASLALANIGKGAGWCSTVNSSNNSLGGNAFGGSCTYTTVNGSGYGEYWCSDFAKWVWQNASGGTINISGLTAGSGSFYTYGSNNGTLHTSTSYVPRVGDAIVFNYTGGGVADHVGLVAAVNPDGSIQTANGDFGGASGGSEAYWADTSRVEAVNISASERTVGSTPTYIGMTISAYVTPVGLTSSSGFESAFQANNTDLFTYSSSSGPADTGEGMMKGTSPSIAALAGGGHEIAFQANNGDLYVTGPSGLINTQEGMMAGTSPAIAASPNGGYEVAFQANTGNLFTWTPSSVVNTSEGMMKGSSPGIAALAGGGYEVAFQANTGNLFTWSPSSLVNTQDAMMIGTSPSIAASSSGGYQVAFQTNAGDLYTWSPSTNTVTTTQGMKAGTSPAIAALTSGGYEEAFQANSGNLILWGSSGNADTGQGMMAGTSPAITAQPNGGSEEAFEANTGSLIVWGSSGNANTTQGMLSGTSPSIA</sequence>
<organism evidence="3 4">
    <name type="scientific">Actinocrinis puniceicyclus</name>
    <dbReference type="NCBI Taxonomy" id="977794"/>
    <lineage>
        <taxon>Bacteria</taxon>
        <taxon>Bacillati</taxon>
        <taxon>Actinomycetota</taxon>
        <taxon>Actinomycetes</taxon>
        <taxon>Catenulisporales</taxon>
        <taxon>Actinospicaceae</taxon>
        <taxon>Actinocrinis</taxon>
    </lineage>
</organism>
<dbReference type="InterPro" id="IPR038765">
    <property type="entry name" value="Papain-like_cys_pep_sf"/>
</dbReference>
<dbReference type="Proteomes" id="UP000677913">
    <property type="component" value="Unassembled WGS sequence"/>
</dbReference>
<evidence type="ECO:0000313" key="4">
    <source>
        <dbReference type="Proteomes" id="UP000677913"/>
    </source>
</evidence>
<comment type="caution">
    <text evidence="3">The sequence shown here is derived from an EMBL/GenBank/DDBJ whole genome shotgun (WGS) entry which is preliminary data.</text>
</comment>
<dbReference type="InterPro" id="IPR007921">
    <property type="entry name" value="CHAP_dom"/>
</dbReference>
<dbReference type="SUPFAM" id="SSF54001">
    <property type="entry name" value="Cysteine proteinases"/>
    <property type="match status" value="1"/>
</dbReference>
<feature type="signal peptide" evidence="1">
    <location>
        <begin position="1"/>
        <end position="17"/>
    </location>
</feature>
<name>A0A8J7WRA9_9ACTN</name>
<proteinExistence type="predicted"/>
<feature type="domain" description="Peptidase C51" evidence="2">
    <location>
        <begin position="47"/>
        <end position="193"/>
    </location>
</feature>
<dbReference type="EMBL" id="JAGSXH010000042">
    <property type="protein sequence ID" value="MBS2964125.1"/>
    <property type="molecule type" value="Genomic_DNA"/>
</dbReference>
<dbReference type="Gene3D" id="3.90.1720.10">
    <property type="entry name" value="endopeptidase domain like (from Nostoc punctiforme)"/>
    <property type="match status" value="1"/>
</dbReference>
<protein>
    <submittedName>
        <fullName evidence="3">CHAP domain-containing protein</fullName>
    </submittedName>
</protein>
<keyword evidence="1" id="KW-0732">Signal</keyword>
<gene>
    <name evidence="3" type="ORF">KGA66_13790</name>
</gene>
<evidence type="ECO:0000256" key="1">
    <source>
        <dbReference type="SAM" id="SignalP"/>
    </source>
</evidence>
<dbReference type="Pfam" id="PF05257">
    <property type="entry name" value="CHAP"/>
    <property type="match status" value="1"/>
</dbReference>
<dbReference type="SUPFAM" id="SSF89372">
    <property type="entry name" value="Fucose-specific lectin"/>
    <property type="match status" value="2"/>
</dbReference>
<dbReference type="AlphaFoldDB" id="A0A8J7WRA9"/>
<feature type="chain" id="PRO_5035199329" evidence="1">
    <location>
        <begin position="18"/>
        <end position="500"/>
    </location>
</feature>
<keyword evidence="4" id="KW-1185">Reference proteome</keyword>
<accession>A0A8J7WRA9</accession>
<evidence type="ECO:0000313" key="3">
    <source>
        <dbReference type="EMBL" id="MBS2964125.1"/>
    </source>
</evidence>
<dbReference type="RefSeq" id="WP_211468474.1">
    <property type="nucleotide sequence ID" value="NZ_JAGSXH010000042.1"/>
</dbReference>
<evidence type="ECO:0000259" key="2">
    <source>
        <dbReference type="PROSITE" id="PS50911"/>
    </source>
</evidence>
<dbReference type="PROSITE" id="PS50911">
    <property type="entry name" value="CHAP"/>
    <property type="match status" value="1"/>
</dbReference>
<reference evidence="3" key="1">
    <citation type="submission" date="2021-04" db="EMBL/GenBank/DDBJ databases">
        <title>Genome based classification of Actinospica acidithermotolerans sp. nov., an actinobacterium isolated from an Indonesian hot spring.</title>
        <authorList>
            <person name="Kusuma A.B."/>
            <person name="Putra K.E."/>
            <person name="Nafisah S."/>
            <person name="Loh J."/>
            <person name="Nouioui I."/>
            <person name="Goodfellow M."/>
        </authorList>
    </citation>
    <scope>NUCLEOTIDE SEQUENCE</scope>
    <source>
        <strain evidence="3">DSM 45618</strain>
    </source>
</reference>